<dbReference type="CDD" id="cd18873">
    <property type="entry name" value="NUDIX_NadM_like"/>
    <property type="match status" value="1"/>
</dbReference>
<evidence type="ECO:0000313" key="3">
    <source>
        <dbReference type="Proteomes" id="UP001491310"/>
    </source>
</evidence>
<keyword evidence="3" id="KW-1185">Reference proteome</keyword>
<evidence type="ECO:0000313" key="2">
    <source>
        <dbReference type="EMBL" id="KAK9918397.1"/>
    </source>
</evidence>
<feature type="domain" description="Nudix hydrolase" evidence="1">
    <location>
        <begin position="10"/>
        <end position="147"/>
    </location>
</feature>
<organism evidence="2 3">
    <name type="scientific">Coccomyxa subellipsoidea</name>
    <dbReference type="NCBI Taxonomy" id="248742"/>
    <lineage>
        <taxon>Eukaryota</taxon>
        <taxon>Viridiplantae</taxon>
        <taxon>Chlorophyta</taxon>
        <taxon>core chlorophytes</taxon>
        <taxon>Trebouxiophyceae</taxon>
        <taxon>Trebouxiophyceae incertae sedis</taxon>
        <taxon>Coccomyxaceae</taxon>
        <taxon>Coccomyxa</taxon>
    </lineage>
</organism>
<accession>A0ABR2Z2J7</accession>
<reference evidence="2 3" key="1">
    <citation type="journal article" date="2024" name="Nat. Commun.">
        <title>Phylogenomics reveals the evolutionary origins of lichenization in chlorophyte algae.</title>
        <authorList>
            <person name="Puginier C."/>
            <person name="Libourel C."/>
            <person name="Otte J."/>
            <person name="Skaloud P."/>
            <person name="Haon M."/>
            <person name="Grisel S."/>
            <person name="Petersen M."/>
            <person name="Berrin J.G."/>
            <person name="Delaux P.M."/>
            <person name="Dal Grande F."/>
            <person name="Keller J."/>
        </authorList>
    </citation>
    <scope>NUCLEOTIDE SEQUENCE [LARGE SCALE GENOMIC DNA]</scope>
    <source>
        <strain evidence="2 3">SAG 216-7</strain>
    </source>
</reference>
<dbReference type="Gene3D" id="3.90.79.10">
    <property type="entry name" value="Nucleoside Triphosphate Pyrophosphohydrolase"/>
    <property type="match status" value="1"/>
</dbReference>
<dbReference type="PANTHER" id="PTHR43736">
    <property type="entry name" value="ADP-RIBOSE PYROPHOSPHATASE"/>
    <property type="match status" value="1"/>
</dbReference>
<evidence type="ECO:0000259" key="1">
    <source>
        <dbReference type="PROSITE" id="PS51462"/>
    </source>
</evidence>
<sequence length="178" mass="19272">MSHCYKYPRPSVTVDAAIVAEPDGSGKPAQLLLIQRKNPPCKGQWALPGGFVDENEPLDRAASRELQEETSVNPSDVLLTQVGAFGDPGRDPRGWCVSVAYAALVPSTSMGVKAADDASAAEWFDVRDLPQPLAFDHKLIVRTAFQHLMQQPTVKGKLAEQLQAGAEKLQGPWEPPSE</sequence>
<dbReference type="PROSITE" id="PS51462">
    <property type="entry name" value="NUDIX"/>
    <property type="match status" value="1"/>
</dbReference>
<dbReference type="InterPro" id="IPR015797">
    <property type="entry name" value="NUDIX_hydrolase-like_dom_sf"/>
</dbReference>
<protein>
    <recommendedName>
        <fullName evidence="1">Nudix hydrolase domain-containing protein</fullName>
    </recommendedName>
</protein>
<comment type="caution">
    <text evidence="2">The sequence shown here is derived from an EMBL/GenBank/DDBJ whole genome shotgun (WGS) entry which is preliminary data.</text>
</comment>
<dbReference type="PANTHER" id="PTHR43736:SF5">
    <property type="entry name" value="NUDIX HYDROLASE DOMAIN-CONTAINING PROTEIN"/>
    <property type="match status" value="1"/>
</dbReference>
<name>A0ABR2Z2J7_9CHLO</name>
<dbReference type="EMBL" id="JALJOT010000001">
    <property type="protein sequence ID" value="KAK9918397.1"/>
    <property type="molecule type" value="Genomic_DNA"/>
</dbReference>
<proteinExistence type="predicted"/>
<dbReference type="Proteomes" id="UP001491310">
    <property type="component" value="Unassembled WGS sequence"/>
</dbReference>
<gene>
    <name evidence="2" type="ORF">WJX75_003788</name>
</gene>
<dbReference type="InterPro" id="IPR000086">
    <property type="entry name" value="NUDIX_hydrolase_dom"/>
</dbReference>
<dbReference type="SUPFAM" id="SSF55811">
    <property type="entry name" value="Nudix"/>
    <property type="match status" value="1"/>
</dbReference>
<dbReference type="Pfam" id="PF00293">
    <property type="entry name" value="NUDIX"/>
    <property type="match status" value="1"/>
</dbReference>